<dbReference type="AlphaFoldDB" id="A0A919EB08"/>
<accession>A0A919EB08</accession>
<reference evidence="2" key="2">
    <citation type="submission" date="2020-09" db="EMBL/GenBank/DDBJ databases">
        <authorList>
            <person name="Sun Q."/>
            <person name="Ohkuma M."/>
        </authorList>
    </citation>
    <scope>NUCLEOTIDE SEQUENCE</scope>
    <source>
        <strain evidence="2">JCM 4059</strain>
    </source>
</reference>
<reference evidence="2" key="1">
    <citation type="journal article" date="2014" name="Int. J. Syst. Evol. Microbiol.">
        <title>Complete genome sequence of Corynebacterium casei LMG S-19264T (=DSM 44701T), isolated from a smear-ripened cheese.</title>
        <authorList>
            <consortium name="US DOE Joint Genome Institute (JGI-PGF)"/>
            <person name="Walter F."/>
            <person name="Albersmeier A."/>
            <person name="Kalinowski J."/>
            <person name="Ruckert C."/>
        </authorList>
    </citation>
    <scope>NUCLEOTIDE SEQUENCE</scope>
    <source>
        <strain evidence="2">JCM 4059</strain>
    </source>
</reference>
<name>A0A919EB08_9ACTN</name>
<comment type="caution">
    <text evidence="2">The sequence shown here is derived from an EMBL/GenBank/DDBJ whole genome shotgun (WGS) entry which is preliminary data.</text>
</comment>
<dbReference type="RefSeq" id="WP_190129144.1">
    <property type="nucleotide sequence ID" value="NZ_BNBD01000003.1"/>
</dbReference>
<evidence type="ECO:0000256" key="1">
    <source>
        <dbReference type="SAM" id="MobiDB-lite"/>
    </source>
</evidence>
<organism evidence="2 3">
    <name type="scientific">Streptomyces mashuensis</name>
    <dbReference type="NCBI Taxonomy" id="33904"/>
    <lineage>
        <taxon>Bacteria</taxon>
        <taxon>Bacillati</taxon>
        <taxon>Actinomycetota</taxon>
        <taxon>Actinomycetes</taxon>
        <taxon>Kitasatosporales</taxon>
        <taxon>Streptomycetaceae</taxon>
        <taxon>Streptomyces</taxon>
    </lineage>
</organism>
<evidence type="ECO:0000313" key="2">
    <source>
        <dbReference type="EMBL" id="GHF38865.1"/>
    </source>
</evidence>
<feature type="region of interest" description="Disordered" evidence="1">
    <location>
        <begin position="1"/>
        <end position="24"/>
    </location>
</feature>
<dbReference type="Proteomes" id="UP000638313">
    <property type="component" value="Unassembled WGS sequence"/>
</dbReference>
<protein>
    <submittedName>
        <fullName evidence="2">Uncharacterized protein</fullName>
    </submittedName>
</protein>
<evidence type="ECO:0000313" key="3">
    <source>
        <dbReference type="Proteomes" id="UP000638313"/>
    </source>
</evidence>
<dbReference type="EMBL" id="BNBD01000003">
    <property type="protein sequence ID" value="GHF38865.1"/>
    <property type="molecule type" value="Genomic_DNA"/>
</dbReference>
<proteinExistence type="predicted"/>
<keyword evidence="3" id="KW-1185">Reference proteome</keyword>
<sequence>MRGTADLVLDNSGSRMLRPDTDPRGFPSTRLAALRRTVFEDAIQGHNGTVKVALYALTTLRADPDPAFDAARTYAEGQRWSVLDDVFWDNHGMTDPAERPGWQAVRKLIAGGFARGIVTVSRSAVSTADREYERELEWLHERRAFLAHVPRAAVLE</sequence>
<gene>
    <name evidence="2" type="ORF">GCM10010218_20140</name>
</gene>